<dbReference type="InterPro" id="IPR048284">
    <property type="entry name" value="EryCIII-like_N"/>
</dbReference>
<keyword evidence="2" id="KW-0328">Glycosyltransferase</keyword>
<dbReference type="InterPro" id="IPR010610">
    <property type="entry name" value="EryCIII-like_C"/>
</dbReference>
<evidence type="ECO:0000256" key="3">
    <source>
        <dbReference type="ARBA" id="ARBA00022679"/>
    </source>
</evidence>
<keyword evidence="4" id="KW-0045">Antibiotic biosynthesis</keyword>
<evidence type="ECO:0000256" key="4">
    <source>
        <dbReference type="ARBA" id="ARBA00023194"/>
    </source>
</evidence>
<dbReference type="SUPFAM" id="SSF53756">
    <property type="entry name" value="UDP-Glycosyltransferase/glycogen phosphorylase"/>
    <property type="match status" value="1"/>
</dbReference>
<dbReference type="RefSeq" id="WP_282766636.1">
    <property type="nucleotide sequence ID" value="NZ_JASCTH010000041.1"/>
</dbReference>
<keyword evidence="3" id="KW-0808">Transferase</keyword>
<comment type="caution">
    <text evidence="7">The sequence shown here is derived from an EMBL/GenBank/DDBJ whole genome shotgun (WGS) entry which is preliminary data.</text>
</comment>
<name>A0ABT6WZI8_9ACTN</name>
<sequence length="424" mass="46945">MRVLFVANPGNSIFLTMVPLAWSLRTAGHEVRFASSPSFTDSITQAGLTAVPVGRNLKISRLLKVYNVDTESLEESRPGLAAPWDVVEDPSKADFDYQFAAHYEMVKQGHMPENFPMIGGLVEFAKAWRPDLVIWEPFSYAGAIAAKACGAVHARLLWSIDVFGLTRDLYLKLMAEQPPERRADPLGEWLGSYGPLYGYEYTEDMAVGHFTIDQFPASLQIPAGLHYVPMQHIPYNGVSVVPKWLWEKPAKPRVGITMGLTATEFFTGYTFNLQDLLDELADLDIEVVATVTEEEQRKLARIPDNARLVPFVPLNALVPSCSVVVHHAGPGTFLTAARYPIPQLALGYHFDEPIFARKLAEQGGALELAPGEASGRAIRENVLRLLHEPQFAAGAARLAEELRAMPTPNQLVPQLEELTAKYRP</sequence>
<protein>
    <submittedName>
        <fullName evidence="7">Activator-dependent family glycosyltransferase</fullName>
    </submittedName>
</protein>
<dbReference type="Gene3D" id="3.40.50.2000">
    <property type="entry name" value="Glycogen Phosphorylase B"/>
    <property type="match status" value="2"/>
</dbReference>
<dbReference type="PANTHER" id="PTHR48050">
    <property type="entry name" value="STEROL 3-BETA-GLUCOSYLTRANSFERASE"/>
    <property type="match status" value="1"/>
</dbReference>
<evidence type="ECO:0000259" key="5">
    <source>
        <dbReference type="Pfam" id="PF06722"/>
    </source>
</evidence>
<evidence type="ECO:0000259" key="6">
    <source>
        <dbReference type="Pfam" id="PF21036"/>
    </source>
</evidence>
<proteinExistence type="inferred from homology"/>
<evidence type="ECO:0000256" key="1">
    <source>
        <dbReference type="ARBA" id="ARBA00006962"/>
    </source>
</evidence>
<organism evidence="7 8">
    <name type="scientific">Actinoplanes sandaracinus</name>
    <dbReference type="NCBI Taxonomy" id="3045177"/>
    <lineage>
        <taxon>Bacteria</taxon>
        <taxon>Bacillati</taxon>
        <taxon>Actinomycetota</taxon>
        <taxon>Actinomycetes</taxon>
        <taxon>Micromonosporales</taxon>
        <taxon>Micromonosporaceae</taxon>
        <taxon>Actinoplanes</taxon>
    </lineage>
</organism>
<keyword evidence="8" id="KW-1185">Reference proteome</keyword>
<dbReference type="Pfam" id="PF06722">
    <property type="entry name" value="EryCIII-like_C"/>
    <property type="match status" value="1"/>
</dbReference>
<evidence type="ECO:0000313" key="7">
    <source>
        <dbReference type="EMBL" id="MDI6105168.1"/>
    </source>
</evidence>
<feature type="domain" description="Erythromycin biosynthesis protein CIII-like C-terminal" evidence="5">
    <location>
        <begin position="275"/>
        <end position="418"/>
    </location>
</feature>
<gene>
    <name evidence="7" type="ORF">QLQ12_41945</name>
</gene>
<dbReference type="InterPro" id="IPR002213">
    <property type="entry name" value="UDP_glucos_trans"/>
</dbReference>
<accession>A0ABT6WZI8</accession>
<dbReference type="InterPro" id="IPR050426">
    <property type="entry name" value="Glycosyltransferase_28"/>
</dbReference>
<reference evidence="7 8" key="1">
    <citation type="submission" date="2023-05" db="EMBL/GenBank/DDBJ databases">
        <title>Actinoplanes sp. NEAU-A12 genome sequencing.</title>
        <authorList>
            <person name="Wang Z.-S."/>
        </authorList>
    </citation>
    <scope>NUCLEOTIDE SEQUENCE [LARGE SCALE GENOMIC DNA]</scope>
    <source>
        <strain evidence="7 8">NEAU-A12</strain>
    </source>
</reference>
<feature type="domain" description="Erythromycin biosynthesis protein CIII-like N-terminal" evidence="6">
    <location>
        <begin position="22"/>
        <end position="259"/>
    </location>
</feature>
<dbReference type="EMBL" id="JASCTH010000041">
    <property type="protein sequence ID" value="MDI6105168.1"/>
    <property type="molecule type" value="Genomic_DNA"/>
</dbReference>
<dbReference type="Proteomes" id="UP001241758">
    <property type="component" value="Unassembled WGS sequence"/>
</dbReference>
<dbReference type="CDD" id="cd03784">
    <property type="entry name" value="GT1_Gtf-like"/>
    <property type="match status" value="1"/>
</dbReference>
<evidence type="ECO:0000313" key="8">
    <source>
        <dbReference type="Proteomes" id="UP001241758"/>
    </source>
</evidence>
<comment type="similarity">
    <text evidence="1">Belongs to the glycosyltransferase 28 family.</text>
</comment>
<dbReference type="PANTHER" id="PTHR48050:SF13">
    <property type="entry name" value="STEROL 3-BETA-GLUCOSYLTRANSFERASE UGT80A2"/>
    <property type="match status" value="1"/>
</dbReference>
<evidence type="ECO:0000256" key="2">
    <source>
        <dbReference type="ARBA" id="ARBA00022676"/>
    </source>
</evidence>
<dbReference type="Pfam" id="PF21036">
    <property type="entry name" value="EryCIII-like_N"/>
    <property type="match status" value="1"/>
</dbReference>
<dbReference type="InterPro" id="IPR030953">
    <property type="entry name" value="Glycosyl_450act"/>
</dbReference>
<dbReference type="NCBIfam" id="TIGR04516">
    <property type="entry name" value="glycosyl_450act"/>
    <property type="match status" value="1"/>
</dbReference>